<dbReference type="GeneID" id="34573363"/>
<sequence length="618" mass="69774">MRVSILSLTAFAVAIEAQELYLTTTGYAARPQCTKQSTPKYHFQPFSYTLNETVRYATSVPSPTTTRTYAPAYTDIAKHLTTTWSTSTWGSWVPEQTVISATDTDDPYGQAAWSSMWLQADLEDYTTTGLFSTTVSSTPVPSSELVLPPRDYFGPTDCYNFPKDFVFGVAGSAAQIEGAVALEGRSPSLLEKLAPGNKPKDYVTNENYFLYKQDIQRLAAMGVEYYSFTIPWTRILPFALPGTPVNQQAIDHYDDLITAVLDAGMTPVVTMLHFDSPLMFRASENYTIRPDIGYINAGYQNETFVDAFVNYGKVLLAHYADRVPIWVTFNEPLLYAFNFKGVDHVVKAHAQVYHFYHEELKAKGRIGIKFNDNFGVPKDPKNASHVLAADRFQEMQLGFFANPIFLGKQYPKSVLKTLPGAKPLNDSELAYIKGTSDFFGIDPYTATVVSPADEGIEACASNKSTSNSLFPYCVNQETKNVYGWNIGYRSQSYVYITPTHFREYLFYLWNTFRHPILVSEFGFPVHAEASRDLSDQLFDSPRSVYYLSFMSEILKSIYEDGVHVMGALAWSFVDNWEFGDYSQQFGIQAVNRTTQERSYKKSFFDLVDFVKSRQPKKA</sequence>
<gene>
    <name evidence="3" type="ORF">PENARI_c003G09027</name>
</gene>
<dbReference type="PANTHER" id="PTHR10353:SF53">
    <property type="entry name" value="BETA-1,4-GLUCOSIDASE (EUROFUNG)"/>
    <property type="match status" value="1"/>
</dbReference>
<evidence type="ECO:0000313" key="4">
    <source>
        <dbReference type="Proteomes" id="UP000177622"/>
    </source>
</evidence>
<dbReference type="Proteomes" id="UP000177622">
    <property type="component" value="Unassembled WGS sequence"/>
</dbReference>
<dbReference type="FunFam" id="3.20.20.80:FF:000182">
    <property type="entry name" value="Beta-glucosidase 1A"/>
    <property type="match status" value="1"/>
</dbReference>
<evidence type="ECO:0000256" key="1">
    <source>
        <dbReference type="RuleBase" id="RU003690"/>
    </source>
</evidence>
<dbReference type="Gene3D" id="3.20.20.80">
    <property type="entry name" value="Glycosidases"/>
    <property type="match status" value="1"/>
</dbReference>
<dbReference type="SUPFAM" id="SSF51445">
    <property type="entry name" value="(Trans)glycosidases"/>
    <property type="match status" value="1"/>
</dbReference>
<proteinExistence type="inferred from homology"/>
<dbReference type="GO" id="GO:0008422">
    <property type="term" value="F:beta-glucosidase activity"/>
    <property type="evidence" value="ECO:0007669"/>
    <property type="project" value="TreeGrafter"/>
</dbReference>
<keyword evidence="2" id="KW-0732">Signal</keyword>
<protein>
    <recommendedName>
        <fullName evidence="5">Beta-glucosidase</fullName>
    </recommendedName>
</protein>
<comment type="similarity">
    <text evidence="1">Belongs to the glycosyl hydrolase 1 family.</text>
</comment>
<accession>A0A1F5LTY6</accession>
<dbReference type="PANTHER" id="PTHR10353">
    <property type="entry name" value="GLYCOSYL HYDROLASE"/>
    <property type="match status" value="1"/>
</dbReference>
<dbReference type="STRING" id="1835702.A0A1F5LTY6"/>
<reference evidence="3 4" key="1">
    <citation type="journal article" date="2016" name="Sci. Rep.">
        <title>Penicillium arizonense, a new, genome sequenced fungal species, reveals a high chemical diversity in secreted metabolites.</title>
        <authorList>
            <person name="Grijseels S."/>
            <person name="Nielsen J.C."/>
            <person name="Randelovic M."/>
            <person name="Nielsen J."/>
            <person name="Nielsen K.F."/>
            <person name="Workman M."/>
            <person name="Frisvad J.C."/>
        </authorList>
    </citation>
    <scope>NUCLEOTIDE SEQUENCE [LARGE SCALE GENOMIC DNA]</scope>
    <source>
        <strain evidence="3 4">CBS 141311</strain>
    </source>
</reference>
<evidence type="ECO:0000256" key="2">
    <source>
        <dbReference type="SAM" id="SignalP"/>
    </source>
</evidence>
<dbReference type="InterPro" id="IPR001360">
    <property type="entry name" value="Glyco_hydro_1"/>
</dbReference>
<dbReference type="InterPro" id="IPR017853">
    <property type="entry name" value="GH"/>
</dbReference>
<evidence type="ECO:0000313" key="3">
    <source>
        <dbReference type="EMBL" id="OGE56321.1"/>
    </source>
</evidence>
<dbReference type="AlphaFoldDB" id="A0A1F5LTY6"/>
<organism evidence="3 4">
    <name type="scientific">Penicillium arizonense</name>
    <dbReference type="NCBI Taxonomy" id="1835702"/>
    <lineage>
        <taxon>Eukaryota</taxon>
        <taxon>Fungi</taxon>
        <taxon>Dikarya</taxon>
        <taxon>Ascomycota</taxon>
        <taxon>Pezizomycotina</taxon>
        <taxon>Eurotiomycetes</taxon>
        <taxon>Eurotiomycetidae</taxon>
        <taxon>Eurotiales</taxon>
        <taxon>Aspergillaceae</taxon>
        <taxon>Penicillium</taxon>
    </lineage>
</organism>
<feature type="signal peptide" evidence="2">
    <location>
        <begin position="1"/>
        <end position="17"/>
    </location>
</feature>
<dbReference type="OrthoDB" id="65569at2759"/>
<dbReference type="EMBL" id="LXJU01000003">
    <property type="protein sequence ID" value="OGE56321.1"/>
    <property type="molecule type" value="Genomic_DNA"/>
</dbReference>
<feature type="chain" id="PRO_5009519856" description="Beta-glucosidase" evidence="2">
    <location>
        <begin position="18"/>
        <end position="618"/>
    </location>
</feature>
<comment type="caution">
    <text evidence="3">The sequence shown here is derived from an EMBL/GenBank/DDBJ whole genome shotgun (WGS) entry which is preliminary data.</text>
</comment>
<dbReference type="Pfam" id="PF00232">
    <property type="entry name" value="Glyco_hydro_1"/>
    <property type="match status" value="2"/>
</dbReference>
<dbReference type="GO" id="GO:0005975">
    <property type="term" value="P:carbohydrate metabolic process"/>
    <property type="evidence" value="ECO:0007669"/>
    <property type="project" value="InterPro"/>
</dbReference>
<keyword evidence="4" id="KW-1185">Reference proteome</keyword>
<evidence type="ECO:0008006" key="5">
    <source>
        <dbReference type="Google" id="ProtNLM"/>
    </source>
</evidence>
<name>A0A1F5LTY6_PENAI</name>
<dbReference type="RefSeq" id="XP_022491749.1">
    <property type="nucleotide sequence ID" value="XM_022628629.1"/>
</dbReference>